<gene>
    <name evidence="3" type="ORF">UCREL1_2755</name>
</gene>
<feature type="region of interest" description="Disordered" evidence="1">
    <location>
        <begin position="333"/>
        <end position="620"/>
    </location>
</feature>
<evidence type="ECO:0000313" key="3">
    <source>
        <dbReference type="EMBL" id="EMR70216.1"/>
    </source>
</evidence>
<evidence type="ECO:0000259" key="2">
    <source>
        <dbReference type="Pfam" id="PF20150"/>
    </source>
</evidence>
<feature type="compositionally biased region" description="Acidic residues" evidence="1">
    <location>
        <begin position="571"/>
        <end position="592"/>
    </location>
</feature>
<name>M7TJW3_EUTLA</name>
<keyword evidence="4" id="KW-1185">Reference proteome</keyword>
<sequence length="620" mass="68856">MEDSSDRDHQTASEEEEHHNSANSADSDESGSEDGSMNAGALLDLEAFESGEEGEEEDDDEDDDDDYGGMSIGRRDNYHSSFPQFCRLPIELRQRVWEFFDPDLRAPARVFDVQLVSGLWPSGTLDQQTAPARTLLEVHRESRQMGLKFYPDTLPMQKTLGYLRYNKDRDIIFLGWMSESMDWNSAHWESIAGDLKDVKNLAFEVKPDIHLLEVFGDLPFHIFPSLQKVYPCWDACELHTRNLKWCVSDSVHVFHVQTEELQPGLGEDIEFLYCWPNLEKHLEYAEKEIPTDLRLGRNANKADKPSIELWPVVLFSHEGGVQRYHRLREKALADPDAAWDSESSSESDDGSSEENEYESDGIDDAPIDESDGFDEGDDDLVVQGSSDDEVEGGSGFAGFSPQGDTMAFSGDVEPVGHFSSLEPESPKHGISDDSDSDEEPARPVKRPRRQVVSSDSEDDSADEPVDRAKKQSRPPNRRAGRVVLSDSDDSDEDGDDGAQTKRKDSRSEESDATAAGDDSAEESDEEADEDVKKPMSLAERLRLYRSENPVPEDGAGSASDGGDSETFYQDPQDDDDLVEGGAYGDDDDEVSDNDLVMDMAEEGSYGGGGGDDDDDGDGEW</sequence>
<feature type="compositionally biased region" description="Basic and acidic residues" evidence="1">
    <location>
        <begin position="498"/>
        <end position="509"/>
    </location>
</feature>
<dbReference type="OMA" id="VWESHIL"/>
<dbReference type="eggNOG" id="ENOG502SWCQ">
    <property type="taxonomic scope" value="Eukaryota"/>
</dbReference>
<feature type="region of interest" description="Disordered" evidence="1">
    <location>
        <begin position="1"/>
        <end position="75"/>
    </location>
</feature>
<reference evidence="4" key="1">
    <citation type="journal article" date="2013" name="Genome Announc.">
        <title>Draft genome sequence of the grapevine dieback fungus Eutypa lata UCR-EL1.</title>
        <authorList>
            <person name="Blanco-Ulate B."/>
            <person name="Rolshausen P.E."/>
            <person name="Cantu D."/>
        </authorList>
    </citation>
    <scope>NUCLEOTIDE SEQUENCE [LARGE SCALE GENOMIC DNA]</scope>
    <source>
        <strain evidence="4">UCR-EL1</strain>
    </source>
</reference>
<dbReference type="EMBL" id="KB705907">
    <property type="protein sequence ID" value="EMR70216.1"/>
    <property type="molecule type" value="Genomic_DNA"/>
</dbReference>
<proteinExistence type="predicted"/>
<dbReference type="AlphaFoldDB" id="M7TJW3"/>
<dbReference type="HOGENOM" id="CLU_015773_1_0_1"/>
<dbReference type="PANTHER" id="PTHR35910">
    <property type="entry name" value="2EXR DOMAIN-CONTAINING PROTEIN"/>
    <property type="match status" value="1"/>
</dbReference>
<evidence type="ECO:0000313" key="4">
    <source>
        <dbReference type="Proteomes" id="UP000012174"/>
    </source>
</evidence>
<feature type="compositionally biased region" description="Acidic residues" evidence="1">
    <location>
        <begin position="486"/>
        <end position="496"/>
    </location>
</feature>
<evidence type="ECO:0000256" key="1">
    <source>
        <dbReference type="SAM" id="MobiDB-lite"/>
    </source>
</evidence>
<feature type="compositionally biased region" description="Basic and acidic residues" evidence="1">
    <location>
        <begin position="1"/>
        <end position="20"/>
    </location>
</feature>
<dbReference type="Pfam" id="PF20150">
    <property type="entry name" value="2EXR"/>
    <property type="match status" value="1"/>
</dbReference>
<feature type="compositionally biased region" description="Basic residues" evidence="1">
    <location>
        <begin position="470"/>
        <end position="480"/>
    </location>
</feature>
<protein>
    <recommendedName>
        <fullName evidence="2">2EXR domain-containing protein</fullName>
    </recommendedName>
</protein>
<organism evidence="3 4">
    <name type="scientific">Eutypa lata (strain UCR-EL1)</name>
    <name type="common">Grapevine dieback disease fungus</name>
    <name type="synonym">Eutypa armeniacae</name>
    <dbReference type="NCBI Taxonomy" id="1287681"/>
    <lineage>
        <taxon>Eukaryota</taxon>
        <taxon>Fungi</taxon>
        <taxon>Dikarya</taxon>
        <taxon>Ascomycota</taxon>
        <taxon>Pezizomycotina</taxon>
        <taxon>Sordariomycetes</taxon>
        <taxon>Xylariomycetidae</taxon>
        <taxon>Xylariales</taxon>
        <taxon>Diatrypaceae</taxon>
        <taxon>Eutypa</taxon>
    </lineage>
</organism>
<feature type="compositionally biased region" description="Acidic residues" evidence="1">
    <location>
        <begin position="518"/>
        <end position="529"/>
    </location>
</feature>
<feature type="domain" description="2EXR" evidence="2">
    <location>
        <begin position="82"/>
        <end position="172"/>
    </location>
</feature>
<feature type="compositionally biased region" description="Acidic residues" evidence="1">
    <location>
        <begin position="337"/>
        <end position="391"/>
    </location>
</feature>
<dbReference type="OrthoDB" id="3501032at2759"/>
<feature type="compositionally biased region" description="Acidic residues" evidence="1">
    <location>
        <begin position="46"/>
        <end position="67"/>
    </location>
</feature>
<accession>M7TJW3</accession>
<dbReference type="InterPro" id="IPR045518">
    <property type="entry name" value="2EXR"/>
</dbReference>
<dbReference type="Proteomes" id="UP000012174">
    <property type="component" value="Unassembled WGS sequence"/>
</dbReference>
<dbReference type="PANTHER" id="PTHR35910:SF1">
    <property type="entry name" value="2EXR DOMAIN-CONTAINING PROTEIN"/>
    <property type="match status" value="1"/>
</dbReference>
<dbReference type="KEGG" id="ela:UCREL1_2755"/>
<feature type="compositionally biased region" description="Acidic residues" evidence="1">
    <location>
        <begin position="610"/>
        <end position="620"/>
    </location>
</feature>